<keyword evidence="3" id="KW-0808">Transferase</keyword>
<dbReference type="SMART" id="SM00448">
    <property type="entry name" value="REC"/>
    <property type="match status" value="1"/>
</dbReference>
<name>A0A450ZWX1_9GAMM</name>
<evidence type="ECO:0000256" key="1">
    <source>
        <dbReference type="PROSITE-ProRule" id="PRU00169"/>
    </source>
</evidence>
<dbReference type="SUPFAM" id="SSF52172">
    <property type="entry name" value="CheY-like"/>
    <property type="match status" value="1"/>
</dbReference>
<dbReference type="SUPFAM" id="SSF55781">
    <property type="entry name" value="GAF domain-like"/>
    <property type="match status" value="1"/>
</dbReference>
<dbReference type="PROSITE" id="PS50110">
    <property type="entry name" value="RESPONSE_REGULATORY"/>
    <property type="match status" value="1"/>
</dbReference>
<dbReference type="Gene3D" id="3.40.50.2300">
    <property type="match status" value="1"/>
</dbReference>
<evidence type="ECO:0000259" key="2">
    <source>
        <dbReference type="PROSITE" id="PS50110"/>
    </source>
</evidence>
<dbReference type="GO" id="GO:0016301">
    <property type="term" value="F:kinase activity"/>
    <property type="evidence" value="ECO:0007669"/>
    <property type="project" value="UniProtKB-KW"/>
</dbReference>
<gene>
    <name evidence="3" type="ORF">BECKTUN1418D_GA0071000_10797</name>
</gene>
<keyword evidence="3" id="KW-0418">Kinase</keyword>
<dbReference type="AlphaFoldDB" id="A0A450ZWX1"/>
<organism evidence="3">
    <name type="scientific">Candidatus Kentrum sp. TUN</name>
    <dbReference type="NCBI Taxonomy" id="2126343"/>
    <lineage>
        <taxon>Bacteria</taxon>
        <taxon>Pseudomonadati</taxon>
        <taxon>Pseudomonadota</taxon>
        <taxon>Gammaproteobacteria</taxon>
        <taxon>Candidatus Kentrum</taxon>
    </lineage>
</organism>
<reference evidence="3" key="1">
    <citation type="submission" date="2019-02" db="EMBL/GenBank/DDBJ databases">
        <authorList>
            <person name="Gruber-Vodicka R. H."/>
            <person name="Seah K. B. B."/>
        </authorList>
    </citation>
    <scope>NUCLEOTIDE SEQUENCE</scope>
    <source>
        <strain evidence="3">BECK_BY1</strain>
    </source>
</reference>
<feature type="domain" description="Response regulatory" evidence="2">
    <location>
        <begin position="5"/>
        <end position="119"/>
    </location>
</feature>
<dbReference type="EMBL" id="CAADFX010000079">
    <property type="protein sequence ID" value="VFK58294.1"/>
    <property type="molecule type" value="Genomic_DNA"/>
</dbReference>
<proteinExistence type="predicted"/>
<dbReference type="Gene3D" id="3.30.450.40">
    <property type="match status" value="1"/>
</dbReference>
<sequence length="878" mass="99653">MTTKQLLVIDDSPVFRESIGLAGKKHGWRVHANDNPNEVSAWLDRHKPDVVLLDWELGEQQPDRFAQLLQDRELTGNTLLLSAHIDDARRRFVEEYGLVGIRLKPLDLRRFEEEIGLPIPDEISLSVEELISGMRLAVDILNPDLTHILWSNDYAQKELLTHEQRLIMKWLRVEMEAGERDNVRRIDWDGTKGRFFESTLYRLDNGAYGLVRDWRDEGKRPHDHEFLNLEEENPTLEGWLRAVARLLAQRYAISRFRVYKISSLPHTQVLEKPHPSLVVPKFQSGAGIDPNAKSWPQVGFQPQCIPHIEEALKPEYRPKPKFVTDAEDSDSNCDIPRIRYGKPGTYRVLFPVRHPDTQETVALLAMDRRLDHIGELEEFDRKIVDLATRMASDEAGMLSEGQWELMKGLIEDVGRRIATWLEEDEKARMAAWHEAISRILIDTFADTQSSPEMIYDGISQICAALATKWNWEGELGEGRISGHIRGSTPLSERDKKGPQVSSWCIVLISDGQTHVSNSPYWRVVAGWGNAYGECRANGGRMDIPHAISTQGGPWKAVVIQNFQVWSEKAEGIHCECLSEKTREHIGSWLAVPMQVQGRIQALMVVHSPHAHYFTRFHSQLMERAAKRLLPLLAAALRETRARDAFTAAVMHEIKNESHGARLLVDRIQRKAEDTEWTRDLIKVRHYLDELNALGQDTLDIFRVGHGDRVRASKGKDEGTTTLGKLIDNATLGWVTLYRDMEFDPRLPEELAAREMTIPHVQDFRRVLRVLLHNAFRHGRDWVRIAAQSKDGADGGTQIQLTVINRSYKDTVLPLDQALNSAIDRPSDSPQVGGRLGLVVAKQLATEAGGSLGTLQYTGEGNKLGETKISMSWPVTFVV</sequence>
<dbReference type="GO" id="GO:0000160">
    <property type="term" value="P:phosphorelay signal transduction system"/>
    <property type="evidence" value="ECO:0007669"/>
    <property type="project" value="InterPro"/>
</dbReference>
<feature type="modified residue" description="4-aspartylphosphate" evidence="1">
    <location>
        <position position="54"/>
    </location>
</feature>
<dbReference type="Pfam" id="PF00072">
    <property type="entry name" value="Response_reg"/>
    <property type="match status" value="1"/>
</dbReference>
<accession>A0A450ZWX1</accession>
<dbReference type="InterPro" id="IPR001789">
    <property type="entry name" value="Sig_transdc_resp-reg_receiver"/>
</dbReference>
<dbReference type="CDD" id="cd00156">
    <property type="entry name" value="REC"/>
    <property type="match status" value="1"/>
</dbReference>
<dbReference type="InterPro" id="IPR011006">
    <property type="entry name" value="CheY-like_superfamily"/>
</dbReference>
<dbReference type="InterPro" id="IPR029016">
    <property type="entry name" value="GAF-like_dom_sf"/>
</dbReference>
<protein>
    <submittedName>
        <fullName evidence="3">Signal transduction histidine kinase</fullName>
    </submittedName>
</protein>
<evidence type="ECO:0000313" key="3">
    <source>
        <dbReference type="EMBL" id="VFK58294.1"/>
    </source>
</evidence>
<keyword evidence="1" id="KW-0597">Phosphoprotein</keyword>